<dbReference type="RefSeq" id="WP_006627821.1">
    <property type="nucleotide sequence ID" value="NZ_AOJD01000003.1"/>
</dbReference>
<dbReference type="OrthoDB" id="321651at2157"/>
<dbReference type="EMBL" id="AOJD01000003">
    <property type="protein sequence ID" value="ELZ41887.1"/>
    <property type="molecule type" value="Genomic_DNA"/>
</dbReference>
<accession>M0E4P1</accession>
<protein>
    <submittedName>
        <fullName evidence="1">Uncharacterized protein</fullName>
    </submittedName>
</protein>
<evidence type="ECO:0000313" key="1">
    <source>
        <dbReference type="EMBL" id="ELZ41887.1"/>
    </source>
</evidence>
<proteinExistence type="predicted"/>
<dbReference type="Proteomes" id="UP000011523">
    <property type="component" value="Unassembled WGS sequence"/>
</dbReference>
<name>M0E4P1_9EURY</name>
<comment type="caution">
    <text evidence="1">The sequence shown here is derived from an EMBL/GenBank/DDBJ whole genome shotgun (WGS) entry which is preliminary data.</text>
</comment>
<dbReference type="AlphaFoldDB" id="M0E4P1"/>
<evidence type="ECO:0000313" key="2">
    <source>
        <dbReference type="Proteomes" id="UP000011523"/>
    </source>
</evidence>
<sequence>MSVDRRTDLEVDLDDNRAVATVVEKRTIEIGDLFNDAGELRLWEDSAGWSGYLREVVDGEPRYFSVNTRFDEDSWIDKLRCGEQAVRDGVQKHIEDPKAGNAGTFVRRCSPP</sequence>
<gene>
    <name evidence="1" type="ORF">C472_00549</name>
</gene>
<reference evidence="1 2" key="1">
    <citation type="journal article" date="2014" name="PLoS Genet.">
        <title>Phylogenetically driven sequencing of extremely halophilic archaea reveals strategies for static and dynamic osmo-response.</title>
        <authorList>
            <person name="Becker E.A."/>
            <person name="Seitzer P.M."/>
            <person name="Tritt A."/>
            <person name="Larsen D."/>
            <person name="Krusor M."/>
            <person name="Yao A.I."/>
            <person name="Wu D."/>
            <person name="Madern D."/>
            <person name="Eisen J.A."/>
            <person name="Darling A.E."/>
            <person name="Facciotti M.T."/>
        </authorList>
    </citation>
    <scope>NUCLEOTIDE SEQUENCE [LARGE SCALE GENOMIC DNA]</scope>
    <source>
        <strain evidence="1 2">DSM 14210</strain>
    </source>
</reference>
<keyword evidence="2" id="KW-1185">Reference proteome</keyword>
<dbReference type="PATRIC" id="fig|1227485.3.peg.103"/>
<organism evidence="1 2">
    <name type="scientific">Halorubrum tebenquichense DSM 14210</name>
    <dbReference type="NCBI Taxonomy" id="1227485"/>
    <lineage>
        <taxon>Archaea</taxon>
        <taxon>Methanobacteriati</taxon>
        <taxon>Methanobacteriota</taxon>
        <taxon>Stenosarchaea group</taxon>
        <taxon>Halobacteria</taxon>
        <taxon>Halobacteriales</taxon>
        <taxon>Haloferacaceae</taxon>
        <taxon>Halorubrum</taxon>
    </lineage>
</organism>